<evidence type="ECO:0000313" key="2">
    <source>
        <dbReference type="Proteomes" id="UP000324222"/>
    </source>
</evidence>
<evidence type="ECO:0000313" key="1">
    <source>
        <dbReference type="EMBL" id="MPC18981.1"/>
    </source>
</evidence>
<gene>
    <name evidence="1" type="ORF">E2C01_011882</name>
</gene>
<reference evidence="1 2" key="1">
    <citation type="submission" date="2019-05" db="EMBL/GenBank/DDBJ databases">
        <title>Another draft genome of Portunus trituberculatus and its Hox gene families provides insights of decapod evolution.</title>
        <authorList>
            <person name="Jeong J.-H."/>
            <person name="Song I."/>
            <person name="Kim S."/>
            <person name="Choi T."/>
            <person name="Kim D."/>
            <person name="Ryu S."/>
            <person name="Kim W."/>
        </authorList>
    </citation>
    <scope>NUCLEOTIDE SEQUENCE [LARGE SCALE GENOMIC DNA]</scope>
    <source>
        <tissue evidence="1">Muscle</tissue>
    </source>
</reference>
<comment type="caution">
    <text evidence="1">The sequence shown here is derived from an EMBL/GenBank/DDBJ whole genome shotgun (WGS) entry which is preliminary data.</text>
</comment>
<accession>A0A5B7DCA4</accession>
<keyword evidence="2" id="KW-1185">Reference proteome</keyword>
<name>A0A5B7DCA4_PORTR</name>
<protein>
    <submittedName>
        <fullName evidence="1">Uncharacterized protein</fullName>
    </submittedName>
</protein>
<dbReference type="Proteomes" id="UP000324222">
    <property type="component" value="Unassembled WGS sequence"/>
</dbReference>
<proteinExistence type="predicted"/>
<organism evidence="1 2">
    <name type="scientific">Portunus trituberculatus</name>
    <name type="common">Swimming crab</name>
    <name type="synonym">Neptunus trituberculatus</name>
    <dbReference type="NCBI Taxonomy" id="210409"/>
    <lineage>
        <taxon>Eukaryota</taxon>
        <taxon>Metazoa</taxon>
        <taxon>Ecdysozoa</taxon>
        <taxon>Arthropoda</taxon>
        <taxon>Crustacea</taxon>
        <taxon>Multicrustacea</taxon>
        <taxon>Malacostraca</taxon>
        <taxon>Eumalacostraca</taxon>
        <taxon>Eucarida</taxon>
        <taxon>Decapoda</taxon>
        <taxon>Pleocyemata</taxon>
        <taxon>Brachyura</taxon>
        <taxon>Eubrachyura</taxon>
        <taxon>Portunoidea</taxon>
        <taxon>Portunidae</taxon>
        <taxon>Portuninae</taxon>
        <taxon>Portunus</taxon>
    </lineage>
</organism>
<sequence length="116" mass="13778">MHVAARALSRQGASCGGQRRRPMLVILAFRDEIDAVLDKIKRPKTCEDPYKNIYIKKDVHPSVRAEKSSRKLMEAEQREREKELPKNIRCNIQFNTRERRLYKHRMVIDQWALQAF</sequence>
<dbReference type="EMBL" id="VSRR010000727">
    <property type="protein sequence ID" value="MPC18981.1"/>
    <property type="molecule type" value="Genomic_DNA"/>
</dbReference>
<dbReference type="AlphaFoldDB" id="A0A5B7DCA4"/>
<dbReference type="OrthoDB" id="7437979at2759"/>